<proteinExistence type="inferred from homology"/>
<evidence type="ECO:0000256" key="8">
    <source>
        <dbReference type="PROSITE-ProRule" id="PRU01360"/>
    </source>
</evidence>
<name>A0ABT8LH52_9BACT</name>
<keyword evidence="13" id="KW-1185">Reference proteome</keyword>
<dbReference type="PROSITE" id="PS52016">
    <property type="entry name" value="TONB_DEPENDENT_REC_3"/>
    <property type="match status" value="1"/>
</dbReference>
<dbReference type="Proteomes" id="UP001172083">
    <property type="component" value="Unassembled WGS sequence"/>
</dbReference>
<organism evidence="12 13">
    <name type="scientific">Agaribacillus aureus</name>
    <dbReference type="NCBI Taxonomy" id="3051825"/>
    <lineage>
        <taxon>Bacteria</taxon>
        <taxon>Pseudomonadati</taxon>
        <taxon>Bacteroidota</taxon>
        <taxon>Cytophagia</taxon>
        <taxon>Cytophagales</taxon>
        <taxon>Splendidivirgaceae</taxon>
        <taxon>Agaribacillus</taxon>
    </lineage>
</organism>
<evidence type="ECO:0000256" key="4">
    <source>
        <dbReference type="ARBA" id="ARBA00022692"/>
    </source>
</evidence>
<accession>A0ABT8LH52</accession>
<dbReference type="PANTHER" id="PTHR40980">
    <property type="entry name" value="PLUG DOMAIN-CONTAINING PROTEIN"/>
    <property type="match status" value="1"/>
</dbReference>
<evidence type="ECO:0000313" key="13">
    <source>
        <dbReference type="Proteomes" id="UP001172083"/>
    </source>
</evidence>
<dbReference type="InterPro" id="IPR008969">
    <property type="entry name" value="CarboxyPept-like_regulatory"/>
</dbReference>
<dbReference type="Gene3D" id="2.40.170.20">
    <property type="entry name" value="TonB-dependent receptor, beta-barrel domain"/>
    <property type="match status" value="1"/>
</dbReference>
<evidence type="ECO:0000256" key="9">
    <source>
        <dbReference type="RuleBase" id="RU003357"/>
    </source>
</evidence>
<dbReference type="SUPFAM" id="SSF49464">
    <property type="entry name" value="Carboxypeptidase regulatory domain-like"/>
    <property type="match status" value="1"/>
</dbReference>
<dbReference type="InterPro" id="IPR039426">
    <property type="entry name" value="TonB-dep_rcpt-like"/>
</dbReference>
<dbReference type="Gene3D" id="2.170.130.10">
    <property type="entry name" value="TonB-dependent receptor, plug domain"/>
    <property type="match status" value="1"/>
</dbReference>
<dbReference type="InterPro" id="IPR000531">
    <property type="entry name" value="Beta-barrel_TonB"/>
</dbReference>
<dbReference type="SUPFAM" id="SSF56935">
    <property type="entry name" value="Porins"/>
    <property type="match status" value="1"/>
</dbReference>
<keyword evidence="2 8" id="KW-0813">Transport</keyword>
<dbReference type="InterPro" id="IPR012910">
    <property type="entry name" value="Plug_dom"/>
</dbReference>
<evidence type="ECO:0000256" key="5">
    <source>
        <dbReference type="ARBA" id="ARBA00023077"/>
    </source>
</evidence>
<feature type="domain" description="TonB-dependent receptor plug" evidence="11">
    <location>
        <begin position="140"/>
        <end position="243"/>
    </location>
</feature>
<evidence type="ECO:0000256" key="6">
    <source>
        <dbReference type="ARBA" id="ARBA00023136"/>
    </source>
</evidence>
<dbReference type="Gene3D" id="2.60.40.1120">
    <property type="entry name" value="Carboxypeptidase-like, regulatory domain"/>
    <property type="match status" value="1"/>
</dbReference>
<dbReference type="InterPro" id="IPR010104">
    <property type="entry name" value="TonB_rcpt_bac"/>
</dbReference>
<dbReference type="RefSeq" id="WP_346762475.1">
    <property type="nucleotide sequence ID" value="NZ_JAUJEB010000013.1"/>
</dbReference>
<evidence type="ECO:0000256" key="3">
    <source>
        <dbReference type="ARBA" id="ARBA00022452"/>
    </source>
</evidence>
<keyword evidence="12" id="KW-0675">Receptor</keyword>
<protein>
    <submittedName>
        <fullName evidence="12">TonB-dependent receptor</fullName>
    </submittedName>
</protein>
<dbReference type="NCBIfam" id="TIGR01782">
    <property type="entry name" value="TonB-Xanth-Caul"/>
    <property type="match status" value="1"/>
</dbReference>
<keyword evidence="6 8" id="KW-0472">Membrane</keyword>
<comment type="subcellular location">
    <subcellularLocation>
        <location evidence="1 8">Cell outer membrane</location>
        <topology evidence="1 8">Multi-pass membrane protein</topology>
    </subcellularLocation>
</comment>
<dbReference type="Pfam" id="PF07715">
    <property type="entry name" value="Plug"/>
    <property type="match status" value="1"/>
</dbReference>
<comment type="caution">
    <text evidence="12">The sequence shown here is derived from an EMBL/GenBank/DDBJ whole genome shotgun (WGS) entry which is preliminary data.</text>
</comment>
<dbReference type="Pfam" id="PF13715">
    <property type="entry name" value="CarbopepD_reg_2"/>
    <property type="match status" value="1"/>
</dbReference>
<keyword evidence="3 8" id="KW-1134">Transmembrane beta strand</keyword>
<keyword evidence="5 9" id="KW-0798">TonB box</keyword>
<dbReference type="Pfam" id="PF00593">
    <property type="entry name" value="TonB_dep_Rec_b-barrel"/>
    <property type="match status" value="1"/>
</dbReference>
<evidence type="ECO:0000256" key="1">
    <source>
        <dbReference type="ARBA" id="ARBA00004571"/>
    </source>
</evidence>
<dbReference type="InterPro" id="IPR036942">
    <property type="entry name" value="Beta-barrel_TonB_sf"/>
</dbReference>
<dbReference type="PANTHER" id="PTHR40980:SF4">
    <property type="entry name" value="TONB-DEPENDENT RECEPTOR-LIKE BETA-BARREL DOMAIN-CONTAINING PROTEIN"/>
    <property type="match status" value="1"/>
</dbReference>
<evidence type="ECO:0000259" key="10">
    <source>
        <dbReference type="Pfam" id="PF00593"/>
    </source>
</evidence>
<comment type="similarity">
    <text evidence="8 9">Belongs to the TonB-dependent receptor family.</text>
</comment>
<keyword evidence="7 8" id="KW-0998">Cell outer membrane</keyword>
<feature type="domain" description="TonB-dependent receptor-like beta-barrel" evidence="10">
    <location>
        <begin position="459"/>
        <end position="936"/>
    </location>
</feature>
<dbReference type="EMBL" id="JAUJEB010000013">
    <property type="protein sequence ID" value="MDN5217139.1"/>
    <property type="molecule type" value="Genomic_DNA"/>
</dbReference>
<dbReference type="InterPro" id="IPR037066">
    <property type="entry name" value="Plug_dom_sf"/>
</dbReference>
<evidence type="ECO:0000259" key="11">
    <source>
        <dbReference type="Pfam" id="PF07715"/>
    </source>
</evidence>
<sequence>MAIILPRRLIIHFCGYCFLIFLLFLCRQAGAQNHGVISGTLTDCADNSTLFAANVFVEGTTNGVSTDRDGRYRLTNLPPGKIVIVYSYLGYLDEKRELEVVAGQTVQQDVALCLDVVMTQEIVIRAQAMGQAAAINQQINSNTIVNVVSKEKIQELPDQNAAESVGRLAGVSIERNAGEGTKVVVRGLSPRFNSITVNGQRIPSTDEEDRSVDLSMISTDALEGIEVFKALKPEMDGDAVGGTINFVTKKAPEGRHGSIKAQSGYNDLESDYGQIRGSVNLSNRFLDNKLGLIVGGNFQRANRASDNLNGSYTNNGLDSEGEPLVRVNNLNLVDRVETRDRLGASLTVDYKLKNGDITFNGFWGQTRRDEIRRRRRYRANTARQEYDLRNREIDTRLFTGIVNGKHNLFNNIEFTWQVSQSQTKRNTPFSHTGEFRELGAFPNPDETSFETLANSARNDLEETFLKRSFFDESSVDDLNRTASANIKIPFRTGKVINGNVKFGGKIRDKERNRNVDRTSTSAFGANDIGAANPDLFDLTREGKIKISNFIGGYVAEDFLDGRFFMGPGGENVNGPGLDPALLNQFRLDFLDEHTKDASVDLSDYEAGETVSAGYFQAEVNLGKKLMVLSGVRLEHTENNYRSIFGTPVVDEGGNVNLTGLNDTTGTRSYTEILPMFHVRYKFNEWFDVRLAATKTLSRPNYFNLVPWERLNGFNQTIEQGQPNLKHTSVWNYDAFLSFYNKWGLFTVGGFYKELENIDYIRQSRNQAAGPTLGWDVTRPENSEFTTTVQGVELDLQANLRFLPKPLDGIVFSANYTFLKSETYFPLFLTSNSPDPPFLPIVNDTVRLGTLPGQANRIGNLAIGYERGGFSGRISMVFKGESLRVAEEEEENVGSLRVTVGKIAENDSFTDNNTRWDISLRQKINKKLSLLININNLTNEPDRAFRGSDLYPTQEEFFGWTADIGLKLSL</sequence>
<reference evidence="12" key="1">
    <citation type="submission" date="2023-06" db="EMBL/GenBank/DDBJ databases">
        <title>Genomic of Agaribacillus aureum.</title>
        <authorList>
            <person name="Wang G."/>
        </authorList>
    </citation>
    <scope>NUCLEOTIDE SEQUENCE</scope>
    <source>
        <strain evidence="12">BMA12</strain>
    </source>
</reference>
<keyword evidence="4 8" id="KW-0812">Transmembrane</keyword>
<evidence type="ECO:0000313" key="12">
    <source>
        <dbReference type="EMBL" id="MDN5217139.1"/>
    </source>
</evidence>
<evidence type="ECO:0000256" key="2">
    <source>
        <dbReference type="ARBA" id="ARBA00022448"/>
    </source>
</evidence>
<gene>
    <name evidence="12" type="ORF">QQ020_34020</name>
</gene>
<evidence type="ECO:0000256" key="7">
    <source>
        <dbReference type="ARBA" id="ARBA00023237"/>
    </source>
</evidence>